<evidence type="ECO:0000313" key="1">
    <source>
        <dbReference type="EMBL" id="GFH17983.1"/>
    </source>
</evidence>
<comment type="caution">
    <text evidence="1">The sequence shown here is derived from an EMBL/GenBank/DDBJ whole genome shotgun (WGS) entry which is preliminary data.</text>
</comment>
<feature type="non-terminal residue" evidence="1">
    <location>
        <position position="62"/>
    </location>
</feature>
<gene>
    <name evidence="1" type="ORF">HaLaN_14713</name>
</gene>
<feature type="non-terminal residue" evidence="1">
    <location>
        <position position="1"/>
    </location>
</feature>
<keyword evidence="2" id="KW-1185">Reference proteome</keyword>
<sequence length="62" mass="6396">MSQHGLRNTARLLASGALPLASKAMPAQAIADTPQLLTIDCSSARQACSTSLSLVQAASEDR</sequence>
<reference evidence="1 2" key="1">
    <citation type="submission" date="2020-02" db="EMBL/GenBank/DDBJ databases">
        <title>Draft genome sequence of Haematococcus lacustris strain NIES-144.</title>
        <authorList>
            <person name="Morimoto D."/>
            <person name="Nakagawa S."/>
            <person name="Yoshida T."/>
            <person name="Sawayama S."/>
        </authorList>
    </citation>
    <scope>NUCLEOTIDE SEQUENCE [LARGE SCALE GENOMIC DNA]</scope>
    <source>
        <strain evidence="1 2">NIES-144</strain>
    </source>
</reference>
<dbReference type="EMBL" id="BLLF01001233">
    <property type="protein sequence ID" value="GFH17983.1"/>
    <property type="molecule type" value="Genomic_DNA"/>
</dbReference>
<protein>
    <submittedName>
        <fullName evidence="1">Uncharacterized protein</fullName>
    </submittedName>
</protein>
<dbReference type="AlphaFoldDB" id="A0A699Z603"/>
<proteinExistence type="predicted"/>
<organism evidence="1 2">
    <name type="scientific">Haematococcus lacustris</name>
    <name type="common">Green alga</name>
    <name type="synonym">Haematococcus pluvialis</name>
    <dbReference type="NCBI Taxonomy" id="44745"/>
    <lineage>
        <taxon>Eukaryota</taxon>
        <taxon>Viridiplantae</taxon>
        <taxon>Chlorophyta</taxon>
        <taxon>core chlorophytes</taxon>
        <taxon>Chlorophyceae</taxon>
        <taxon>CS clade</taxon>
        <taxon>Chlamydomonadales</taxon>
        <taxon>Haematococcaceae</taxon>
        <taxon>Haematococcus</taxon>
    </lineage>
</organism>
<evidence type="ECO:0000313" key="2">
    <source>
        <dbReference type="Proteomes" id="UP000485058"/>
    </source>
</evidence>
<accession>A0A699Z603</accession>
<name>A0A699Z603_HAELA</name>
<dbReference type="Proteomes" id="UP000485058">
    <property type="component" value="Unassembled WGS sequence"/>
</dbReference>